<feature type="compositionally biased region" description="Basic residues" evidence="1">
    <location>
        <begin position="79"/>
        <end position="89"/>
    </location>
</feature>
<name>A0ABR3FHT6_9AGAR</name>
<feature type="compositionally biased region" description="Basic and acidic residues" evidence="1">
    <location>
        <begin position="107"/>
        <end position="124"/>
    </location>
</feature>
<comment type="caution">
    <text evidence="2">The sequence shown here is derived from an EMBL/GenBank/DDBJ whole genome shotgun (WGS) entry which is preliminary data.</text>
</comment>
<proteinExistence type="predicted"/>
<feature type="region of interest" description="Disordered" evidence="1">
    <location>
        <begin position="1"/>
        <end position="157"/>
    </location>
</feature>
<protein>
    <submittedName>
        <fullName evidence="2">Uncharacterized protein</fullName>
    </submittedName>
</protein>
<feature type="region of interest" description="Disordered" evidence="1">
    <location>
        <begin position="384"/>
        <end position="559"/>
    </location>
</feature>
<feature type="region of interest" description="Disordered" evidence="1">
    <location>
        <begin position="585"/>
        <end position="637"/>
    </location>
</feature>
<evidence type="ECO:0000256" key="1">
    <source>
        <dbReference type="SAM" id="MobiDB-lite"/>
    </source>
</evidence>
<feature type="region of interest" description="Disordered" evidence="1">
    <location>
        <begin position="303"/>
        <end position="360"/>
    </location>
</feature>
<feature type="compositionally biased region" description="Basic and acidic residues" evidence="1">
    <location>
        <begin position="17"/>
        <end position="43"/>
    </location>
</feature>
<feature type="compositionally biased region" description="Low complexity" evidence="1">
    <location>
        <begin position="458"/>
        <end position="472"/>
    </location>
</feature>
<feature type="compositionally biased region" description="Basic residues" evidence="1">
    <location>
        <begin position="439"/>
        <end position="453"/>
    </location>
</feature>
<accession>A0ABR3FHT6</accession>
<sequence length="770" mass="85058">MSSVSVSTTPPPSYTSQDREKERGREDRRSVVEKEEGGVDHNGGHSPSRNSNRSVHSHSGGDDNNDQRSTKSTREKEKRRSHRSSRHHHHDEDKTPSQAGHSNRSVHGGDDDNEDKRSTKTLERRHSHRSHRSSRHYPRDEDKVASEAATLRDVTEDDLQRITRSHMRRSQFGPELLKEIAKNGLPEDYEQEGQQKFRVVTGAEARSIYNEVIKEDEERLAHRHRDITPPGHWKDHRHNPVVFAFPVHVPAPGPLRAGGRKVVDYYMSLKGKTGTHRLKGASRKNDFLEPEFLKIAQGLDEHQKKRFSRLSTSQLTSKSAEELRPPITSSQSAPPAPLSALDPKEDPFTPPKPPFLAASLRDSNPSVLSLPNLGLSLPLRVTNPDPASSSGTDSKRASIVVNSSDAKRSPKKHDDTSKASGKHMSTLEPVAERDEMPPRKHRHKHKHHHHRPRRELNSSSESISASSTSSVSSHEKKRPKDEILIVLMDSDSDNDKNSRLTRSYSTRVPTRRTSTRVSPWNAPAVTSNGEVHRYVPGLHDELNDDDEDSSEDEEDDEMPSIPIKTALQALGLHSHNNSMPNLSYPSPYISPLPQPQLPTPASLHRSLPPMSTHFQRSATLPTPASIHQSLPPTSSPYRFSAGTELYSTPQAFSTPNLPHAHSSPALGVSSPNSSYVMPWVSSLSTPLHSSPGSLPPVEHPAAGYSSPYVPQKQAPYPYTPVQVYSSPVGSLPHASPYVHMSGGSGGGNVPLPAISIYAGTPAMAPEAQLY</sequence>
<feature type="compositionally biased region" description="Basic and acidic residues" evidence="1">
    <location>
        <begin position="405"/>
        <end position="417"/>
    </location>
</feature>
<gene>
    <name evidence="2" type="ORF">V5O48_007027</name>
</gene>
<feature type="compositionally biased region" description="Pro residues" evidence="1">
    <location>
        <begin position="588"/>
        <end position="598"/>
    </location>
</feature>
<dbReference type="EMBL" id="JBAHYK010000350">
    <property type="protein sequence ID" value="KAL0574926.1"/>
    <property type="molecule type" value="Genomic_DNA"/>
</dbReference>
<keyword evidence="3" id="KW-1185">Reference proteome</keyword>
<feature type="compositionally biased region" description="Basic and acidic residues" evidence="1">
    <location>
        <begin position="530"/>
        <end position="541"/>
    </location>
</feature>
<feature type="compositionally biased region" description="Basic and acidic residues" evidence="1">
    <location>
        <begin position="59"/>
        <end position="78"/>
    </location>
</feature>
<feature type="compositionally biased region" description="Low complexity" evidence="1">
    <location>
        <begin position="329"/>
        <end position="341"/>
    </location>
</feature>
<evidence type="ECO:0000313" key="2">
    <source>
        <dbReference type="EMBL" id="KAL0574926.1"/>
    </source>
</evidence>
<dbReference type="Proteomes" id="UP001465976">
    <property type="component" value="Unassembled WGS sequence"/>
</dbReference>
<feature type="compositionally biased region" description="Polar residues" evidence="1">
    <location>
        <begin position="612"/>
        <end position="637"/>
    </location>
</feature>
<feature type="compositionally biased region" description="Polar residues" evidence="1">
    <location>
        <begin position="96"/>
        <end position="105"/>
    </location>
</feature>
<feature type="compositionally biased region" description="Polar residues" evidence="1">
    <location>
        <begin position="309"/>
        <end position="318"/>
    </location>
</feature>
<reference evidence="2 3" key="1">
    <citation type="submission" date="2024-02" db="EMBL/GenBank/DDBJ databases">
        <title>A draft genome for the cacao thread blight pathogen Marasmius crinis-equi.</title>
        <authorList>
            <person name="Cohen S.P."/>
            <person name="Baruah I.K."/>
            <person name="Amoako-Attah I."/>
            <person name="Bukari Y."/>
            <person name="Meinhardt L.W."/>
            <person name="Bailey B.A."/>
        </authorList>
    </citation>
    <scope>NUCLEOTIDE SEQUENCE [LARGE SCALE GENOMIC DNA]</scope>
    <source>
        <strain evidence="2 3">GH-76</strain>
    </source>
</reference>
<organism evidence="2 3">
    <name type="scientific">Marasmius crinis-equi</name>
    <dbReference type="NCBI Taxonomy" id="585013"/>
    <lineage>
        <taxon>Eukaryota</taxon>
        <taxon>Fungi</taxon>
        <taxon>Dikarya</taxon>
        <taxon>Basidiomycota</taxon>
        <taxon>Agaricomycotina</taxon>
        <taxon>Agaricomycetes</taxon>
        <taxon>Agaricomycetidae</taxon>
        <taxon>Agaricales</taxon>
        <taxon>Marasmiineae</taxon>
        <taxon>Marasmiaceae</taxon>
        <taxon>Marasmius</taxon>
    </lineage>
</organism>
<feature type="compositionally biased region" description="Acidic residues" evidence="1">
    <location>
        <begin position="542"/>
        <end position="558"/>
    </location>
</feature>
<feature type="compositionally biased region" description="Low complexity" evidence="1">
    <location>
        <begin position="45"/>
        <end position="58"/>
    </location>
</feature>
<evidence type="ECO:0000313" key="3">
    <source>
        <dbReference type="Proteomes" id="UP001465976"/>
    </source>
</evidence>
<feature type="compositionally biased region" description="Basic residues" evidence="1">
    <location>
        <begin position="125"/>
        <end position="136"/>
    </location>
</feature>